<accession>A0A7X1B2D5</accession>
<dbReference type="PROSITE" id="PS51186">
    <property type="entry name" value="GNAT"/>
    <property type="match status" value="1"/>
</dbReference>
<sequence>MSSPTMTIRPMSSSEVPLAIEWADREGWNPGLDDAQTFHAADPEGFWIGEVDHEPVAVISAVRSGKNFGFLGFYIVHPDFRAQGYGLAIWNRAMDHLAGRTIGLDGVVDQQDNYRKSGFQIAYRNIRQQGTSQNFAPADSRIVPISQIPFETLCTYDRRYFPADRSEFLQSWIGEEHGLSRAFLDGQTLRGYSTLRQCAEGWKFGPLFADTPAIAETLFQALQNEIPTGETIFLDTPEPNTEATDLAQRYKMRPVFETARMYRGQEPSVSLEGIYGVTSFELG</sequence>
<dbReference type="GO" id="GO:0016747">
    <property type="term" value="F:acyltransferase activity, transferring groups other than amino-acyl groups"/>
    <property type="evidence" value="ECO:0007669"/>
    <property type="project" value="InterPro"/>
</dbReference>
<proteinExistence type="predicted"/>
<dbReference type="InterPro" id="IPR041496">
    <property type="entry name" value="YitH/HolE_GNAT"/>
</dbReference>
<dbReference type="PANTHER" id="PTHR47237:SF1">
    <property type="entry name" value="SLL0310 PROTEIN"/>
    <property type="match status" value="1"/>
</dbReference>
<dbReference type="InterPro" id="IPR052729">
    <property type="entry name" value="Acyl/Acetyltrans_Enzymes"/>
</dbReference>
<keyword evidence="2" id="KW-0808">Transferase</keyword>
<protein>
    <submittedName>
        <fullName evidence="2">GNAT family N-acetyltransferase</fullName>
    </submittedName>
</protein>
<evidence type="ECO:0000313" key="2">
    <source>
        <dbReference type="EMBL" id="MBC2604375.1"/>
    </source>
</evidence>
<dbReference type="Gene3D" id="3.40.630.30">
    <property type="match status" value="1"/>
</dbReference>
<reference evidence="2 3" key="1">
    <citation type="submission" date="2020-07" db="EMBL/GenBank/DDBJ databases">
        <authorList>
            <person name="Feng X."/>
        </authorList>
    </citation>
    <scope>NUCLEOTIDE SEQUENCE [LARGE SCALE GENOMIC DNA]</scope>
    <source>
        <strain evidence="2 3">JCM14086</strain>
    </source>
</reference>
<dbReference type="EMBL" id="JACHVA010000143">
    <property type="protein sequence ID" value="MBC2604375.1"/>
    <property type="molecule type" value="Genomic_DNA"/>
</dbReference>
<dbReference type="InterPro" id="IPR016181">
    <property type="entry name" value="Acyl_CoA_acyltransferase"/>
</dbReference>
<organism evidence="2 3">
    <name type="scientific">Puniceicoccus vermicola</name>
    <dbReference type="NCBI Taxonomy" id="388746"/>
    <lineage>
        <taxon>Bacteria</taxon>
        <taxon>Pseudomonadati</taxon>
        <taxon>Verrucomicrobiota</taxon>
        <taxon>Opitutia</taxon>
        <taxon>Puniceicoccales</taxon>
        <taxon>Puniceicoccaceae</taxon>
        <taxon>Puniceicoccus</taxon>
    </lineage>
</organism>
<dbReference type="CDD" id="cd04301">
    <property type="entry name" value="NAT_SF"/>
    <property type="match status" value="1"/>
</dbReference>
<comment type="caution">
    <text evidence="2">The sequence shown here is derived from an EMBL/GenBank/DDBJ whole genome shotgun (WGS) entry which is preliminary data.</text>
</comment>
<dbReference type="PANTHER" id="PTHR47237">
    <property type="entry name" value="SLL0310 PROTEIN"/>
    <property type="match status" value="1"/>
</dbReference>
<dbReference type="Pfam" id="PF00583">
    <property type="entry name" value="Acetyltransf_1"/>
    <property type="match status" value="1"/>
</dbReference>
<evidence type="ECO:0000313" key="3">
    <source>
        <dbReference type="Proteomes" id="UP000525652"/>
    </source>
</evidence>
<name>A0A7X1B2D5_9BACT</name>
<dbReference type="Gene3D" id="3.40.630.90">
    <property type="match status" value="1"/>
</dbReference>
<dbReference type="Pfam" id="PF18014">
    <property type="entry name" value="Acetyltransf_18"/>
    <property type="match status" value="1"/>
</dbReference>
<evidence type="ECO:0000259" key="1">
    <source>
        <dbReference type="PROSITE" id="PS51186"/>
    </source>
</evidence>
<feature type="domain" description="N-acetyltransferase" evidence="1">
    <location>
        <begin position="6"/>
        <end position="146"/>
    </location>
</feature>
<dbReference type="Proteomes" id="UP000525652">
    <property type="component" value="Unassembled WGS sequence"/>
</dbReference>
<dbReference type="AlphaFoldDB" id="A0A7X1B2D5"/>
<dbReference type="SUPFAM" id="SSF55729">
    <property type="entry name" value="Acyl-CoA N-acyltransferases (Nat)"/>
    <property type="match status" value="1"/>
</dbReference>
<keyword evidence="3" id="KW-1185">Reference proteome</keyword>
<gene>
    <name evidence="2" type="ORF">H5P30_21555</name>
</gene>
<dbReference type="InterPro" id="IPR000182">
    <property type="entry name" value="GNAT_dom"/>
</dbReference>